<feature type="domain" description="Nal1 C-terminal" evidence="3">
    <location>
        <begin position="202"/>
        <end position="470"/>
    </location>
</feature>
<dbReference type="InterPro" id="IPR057905">
    <property type="entry name" value="Nal1_N"/>
</dbReference>
<reference evidence="4 6" key="2">
    <citation type="journal article" date="2018" name="Plant J.">
        <title>The Physcomitrella patens chromosome-scale assembly reveals moss genome structure and evolution.</title>
        <authorList>
            <person name="Lang D."/>
            <person name="Ullrich K.K."/>
            <person name="Murat F."/>
            <person name="Fuchs J."/>
            <person name="Jenkins J."/>
            <person name="Haas F.B."/>
            <person name="Piednoel M."/>
            <person name="Gundlach H."/>
            <person name="Van Bel M."/>
            <person name="Meyberg R."/>
            <person name="Vives C."/>
            <person name="Morata J."/>
            <person name="Symeonidi A."/>
            <person name="Hiss M."/>
            <person name="Muchero W."/>
            <person name="Kamisugi Y."/>
            <person name="Saleh O."/>
            <person name="Blanc G."/>
            <person name="Decker E.L."/>
            <person name="van Gessel N."/>
            <person name="Grimwood J."/>
            <person name="Hayes R.D."/>
            <person name="Graham S.W."/>
            <person name="Gunter L.E."/>
            <person name="McDaniel S.F."/>
            <person name="Hoernstein S.N.W."/>
            <person name="Larsson A."/>
            <person name="Li F.W."/>
            <person name="Perroud P.F."/>
            <person name="Phillips J."/>
            <person name="Ranjan P."/>
            <person name="Rokshar D.S."/>
            <person name="Rothfels C.J."/>
            <person name="Schneider L."/>
            <person name="Shu S."/>
            <person name="Stevenson D.W."/>
            <person name="Thummler F."/>
            <person name="Tillich M."/>
            <person name="Villarreal Aguilar J.C."/>
            <person name="Widiez T."/>
            <person name="Wong G.K."/>
            <person name="Wymore A."/>
            <person name="Zhang Y."/>
            <person name="Zimmer A.D."/>
            <person name="Quatrano R.S."/>
            <person name="Mayer K.F.X."/>
            <person name="Goodstein D."/>
            <person name="Casacuberta J.M."/>
            <person name="Vandepoele K."/>
            <person name="Reski R."/>
            <person name="Cuming A.C."/>
            <person name="Tuskan G.A."/>
            <person name="Maumus F."/>
            <person name="Salse J."/>
            <person name="Schmutz J."/>
            <person name="Rensing S.A."/>
        </authorList>
    </citation>
    <scope>NUCLEOTIDE SEQUENCE [LARGE SCALE GENOMIC DNA]</scope>
    <source>
        <strain evidence="5 6">cv. Gransden 2004</strain>
    </source>
</reference>
<dbReference type="RefSeq" id="XP_073386936.1">
    <property type="nucleotide sequence ID" value="XM_073530835.1"/>
</dbReference>
<dbReference type="InterPro" id="IPR057904">
    <property type="entry name" value="Nal1_C"/>
</dbReference>
<evidence type="ECO:0000313" key="6">
    <source>
        <dbReference type="Proteomes" id="UP000006727"/>
    </source>
</evidence>
<dbReference type="OMA" id="AENFSMS"/>
<dbReference type="InterPro" id="IPR057906">
    <property type="entry name" value="Nal1"/>
</dbReference>
<evidence type="ECO:0000259" key="3">
    <source>
        <dbReference type="Pfam" id="PF25819"/>
    </source>
</evidence>
<dbReference type="PANTHER" id="PTHR31521:SF2">
    <property type="entry name" value="EXPRESSED PROTEIN"/>
    <property type="match status" value="1"/>
</dbReference>
<protein>
    <recommendedName>
        <fullName evidence="7">Trypsin family protein</fullName>
    </recommendedName>
</protein>
<dbReference type="OrthoDB" id="1881052at2759"/>
<evidence type="ECO:0000313" key="5">
    <source>
        <dbReference type="EnsemblPlants" id="Pp3c24_6340V3.1"/>
    </source>
</evidence>
<dbReference type="SUPFAM" id="SSF50494">
    <property type="entry name" value="Trypsin-like serine proteases"/>
    <property type="match status" value="1"/>
</dbReference>
<dbReference type="Proteomes" id="UP000006727">
    <property type="component" value="Chromosome 24"/>
</dbReference>
<evidence type="ECO:0008006" key="7">
    <source>
        <dbReference type="Google" id="ProtNLM"/>
    </source>
</evidence>
<dbReference type="PANTHER" id="PTHR31521">
    <property type="entry name" value="EXPRESSED PROTEIN"/>
    <property type="match status" value="1"/>
</dbReference>
<dbReference type="EnsemblPlants" id="Pp3c24_6340V3.1">
    <property type="protein sequence ID" value="Pp3c24_6340V3.1"/>
    <property type="gene ID" value="Pp3c24_6340"/>
</dbReference>
<dbReference type="RefSeq" id="XP_024363427.1">
    <property type="nucleotide sequence ID" value="XM_024507659.2"/>
</dbReference>
<dbReference type="GeneID" id="112276383"/>
<evidence type="ECO:0000313" key="4">
    <source>
        <dbReference type="EMBL" id="PNR28120.1"/>
    </source>
</evidence>
<sequence length="584" mass="63430">MGDDCLAVNGSSSQNESVCVGLQCSESRPYPYSVRKAGGCPRTDLNPKTFESPTTPGFVAEAQNSRNPAYLLWPGSDQLLGSSDERAACFIGLEKSGGVMYNDGVTPRGQQASTLLELMTIRAYHSKSLRQCGLGTALGFRTRRGELTSIPAIIVFVARKVHTQWLHELQVLPSSVEGPGGLWCDVDVVEFSYFGVPTMVPKKQLSSEILDGLRGMDATIGSGTQVASQETYGTLGALVQSQTGLRQLGFITNRHVAVDLDYPCQKMFHPLPPNLGPGVYLGAVKRATSFVKDDLWYGIFAGMNPETFVRADGAFIPFSETFDISKVTTSIKGIGSMGDVYRVDLQSQISSIVGRKVVKVGRSSGVTKGVIMGYAVEYNDENGICFLTDFLIVGEKKKNFDLEGDSGSLILLSSENETEKAQPVGLIWGGTANRGRLKLRNEHGPENWTSGVDLGRLLDILQLDIITTDQNLRDAVLLQELVAAKTRIGPCNWMGAHPEKEPTPEPILSPPYEDLHQVPDEEAEEPETCSPAAKDLISYSCIGNFPLQREDTRPPLQLADEDLSMRLSGPSSSTAHQHLLNPKS</sequence>
<organism evidence="4">
    <name type="scientific">Physcomitrium patens</name>
    <name type="common">Spreading-leaved earth moss</name>
    <name type="synonym">Physcomitrella patens</name>
    <dbReference type="NCBI Taxonomy" id="3218"/>
    <lineage>
        <taxon>Eukaryota</taxon>
        <taxon>Viridiplantae</taxon>
        <taxon>Streptophyta</taxon>
        <taxon>Embryophyta</taxon>
        <taxon>Bryophyta</taxon>
        <taxon>Bryophytina</taxon>
        <taxon>Bryopsida</taxon>
        <taxon>Funariidae</taxon>
        <taxon>Funariales</taxon>
        <taxon>Funariaceae</taxon>
        <taxon>Physcomitrium</taxon>
    </lineage>
</organism>
<dbReference type="EnsemblPlants" id="Pp3c24_6340V3.2">
    <property type="protein sequence ID" value="Pp3c24_6340V3.2"/>
    <property type="gene ID" value="Pp3c24_6340"/>
</dbReference>
<proteinExistence type="predicted"/>
<name>A0A2K1IFR6_PHYPA</name>
<dbReference type="STRING" id="3218.A0A2K1IFR6"/>
<dbReference type="EMBL" id="ABEU02000024">
    <property type="protein sequence ID" value="PNR28120.1"/>
    <property type="molecule type" value="Genomic_DNA"/>
</dbReference>
<evidence type="ECO:0000259" key="2">
    <source>
        <dbReference type="Pfam" id="PF25608"/>
    </source>
</evidence>
<dbReference type="Gramene" id="Pp3c24_6340V3.1">
    <property type="protein sequence ID" value="Pp3c24_6340V3.1"/>
    <property type="gene ID" value="Pp3c24_6340"/>
</dbReference>
<feature type="region of interest" description="Disordered" evidence="1">
    <location>
        <begin position="493"/>
        <end position="527"/>
    </location>
</feature>
<dbReference type="RefSeq" id="XP_024363426.1">
    <property type="nucleotide sequence ID" value="XM_024507658.2"/>
</dbReference>
<feature type="domain" description="Nal1 N-terminal" evidence="2">
    <location>
        <begin position="110"/>
        <end position="189"/>
    </location>
</feature>
<accession>A0A2K1IFR6</accession>
<evidence type="ECO:0000256" key="1">
    <source>
        <dbReference type="SAM" id="MobiDB-lite"/>
    </source>
</evidence>
<reference evidence="4 6" key="1">
    <citation type="journal article" date="2008" name="Science">
        <title>The Physcomitrella genome reveals evolutionary insights into the conquest of land by plants.</title>
        <authorList>
            <person name="Rensing S."/>
            <person name="Lang D."/>
            <person name="Zimmer A."/>
            <person name="Terry A."/>
            <person name="Salamov A."/>
            <person name="Shapiro H."/>
            <person name="Nishiyama T."/>
            <person name="Perroud P.-F."/>
            <person name="Lindquist E."/>
            <person name="Kamisugi Y."/>
            <person name="Tanahashi T."/>
            <person name="Sakakibara K."/>
            <person name="Fujita T."/>
            <person name="Oishi K."/>
            <person name="Shin-I T."/>
            <person name="Kuroki Y."/>
            <person name="Toyoda A."/>
            <person name="Suzuki Y."/>
            <person name="Hashimoto A."/>
            <person name="Yamaguchi K."/>
            <person name="Sugano A."/>
            <person name="Kohara Y."/>
            <person name="Fujiyama A."/>
            <person name="Anterola A."/>
            <person name="Aoki S."/>
            <person name="Ashton N."/>
            <person name="Barbazuk W.B."/>
            <person name="Barker E."/>
            <person name="Bennetzen J."/>
            <person name="Bezanilla M."/>
            <person name="Blankenship R."/>
            <person name="Cho S.H."/>
            <person name="Dutcher S."/>
            <person name="Estelle M."/>
            <person name="Fawcett J.A."/>
            <person name="Gundlach H."/>
            <person name="Hanada K."/>
            <person name="Heyl A."/>
            <person name="Hicks K.A."/>
            <person name="Hugh J."/>
            <person name="Lohr M."/>
            <person name="Mayer K."/>
            <person name="Melkozernov A."/>
            <person name="Murata T."/>
            <person name="Nelson D."/>
            <person name="Pils B."/>
            <person name="Prigge M."/>
            <person name="Reiss B."/>
            <person name="Renner T."/>
            <person name="Rombauts S."/>
            <person name="Rushton P."/>
            <person name="Sanderfoot A."/>
            <person name="Schween G."/>
            <person name="Shiu S.-H."/>
            <person name="Stueber K."/>
            <person name="Theodoulou F.L."/>
            <person name="Tu H."/>
            <person name="Van de Peer Y."/>
            <person name="Verrier P.J."/>
            <person name="Waters E."/>
            <person name="Wood A."/>
            <person name="Yang L."/>
            <person name="Cove D."/>
            <person name="Cuming A."/>
            <person name="Hasebe M."/>
            <person name="Lucas S."/>
            <person name="Mishler D.B."/>
            <person name="Reski R."/>
            <person name="Grigoriev I."/>
            <person name="Quatrano R.S."/>
            <person name="Boore J.L."/>
        </authorList>
    </citation>
    <scope>NUCLEOTIDE SEQUENCE [LARGE SCALE GENOMIC DNA]</scope>
    <source>
        <strain evidence="5 6">cv. Gransden 2004</strain>
    </source>
</reference>
<feature type="region of interest" description="Disordered" evidence="1">
    <location>
        <begin position="564"/>
        <end position="584"/>
    </location>
</feature>
<dbReference type="Pfam" id="PF25819">
    <property type="entry name" value="Nal1_C"/>
    <property type="match status" value="1"/>
</dbReference>
<gene>
    <name evidence="5" type="primary">LOC112276383</name>
    <name evidence="4" type="ORF">PHYPA_028712</name>
</gene>
<dbReference type="Pfam" id="PF25608">
    <property type="entry name" value="NAL1_N"/>
    <property type="match status" value="1"/>
</dbReference>
<dbReference type="Gramene" id="Pp3c24_6340V3.2">
    <property type="protein sequence ID" value="Pp3c24_6340V3.2"/>
    <property type="gene ID" value="Pp3c24_6340"/>
</dbReference>
<reference evidence="5" key="3">
    <citation type="submission" date="2020-12" db="UniProtKB">
        <authorList>
            <consortium name="EnsemblPlants"/>
        </authorList>
    </citation>
    <scope>IDENTIFICATION</scope>
</reference>
<dbReference type="AlphaFoldDB" id="A0A2K1IFR6"/>
<keyword evidence="6" id="KW-1185">Reference proteome</keyword>
<dbReference type="InterPro" id="IPR009003">
    <property type="entry name" value="Peptidase_S1_PA"/>
</dbReference>
<dbReference type="PaxDb" id="3218-PP1S387_18V6.3"/>